<keyword evidence="5" id="KW-1185">Reference proteome</keyword>
<comment type="caution">
    <text evidence="4">The sequence shown here is derived from an EMBL/GenBank/DDBJ whole genome shotgun (WGS) entry which is preliminary data.</text>
</comment>
<dbReference type="InterPro" id="IPR029063">
    <property type="entry name" value="SAM-dependent_MTases_sf"/>
</dbReference>
<dbReference type="Pfam" id="PF13524">
    <property type="entry name" value="Glyco_trans_1_2"/>
    <property type="match status" value="1"/>
</dbReference>
<dbReference type="SUPFAM" id="SSF53756">
    <property type="entry name" value="UDP-Glycosyltransferase/glycogen phosphorylase"/>
    <property type="match status" value="1"/>
</dbReference>
<feature type="coiled-coil region" evidence="1">
    <location>
        <begin position="268"/>
        <end position="306"/>
    </location>
</feature>
<organism evidence="4 5">
    <name type="scientific">Mesorhizobium shangrilense</name>
    <dbReference type="NCBI Taxonomy" id="460060"/>
    <lineage>
        <taxon>Bacteria</taxon>
        <taxon>Pseudomonadati</taxon>
        <taxon>Pseudomonadota</taxon>
        <taxon>Alphaproteobacteria</taxon>
        <taxon>Hyphomicrobiales</taxon>
        <taxon>Phyllobacteriaceae</taxon>
        <taxon>Mesorhizobium</taxon>
    </lineage>
</organism>
<dbReference type="GO" id="GO:0032259">
    <property type="term" value="P:methylation"/>
    <property type="evidence" value="ECO:0007669"/>
    <property type="project" value="UniProtKB-KW"/>
</dbReference>
<reference evidence="4 5" key="1">
    <citation type="submission" date="2024-06" db="EMBL/GenBank/DDBJ databases">
        <authorList>
            <person name="Kim D.-U."/>
        </authorList>
    </citation>
    <scope>NUCLEOTIDE SEQUENCE [LARGE SCALE GENOMIC DNA]</scope>
    <source>
        <strain evidence="4 5">KACC15460</strain>
    </source>
</reference>
<feature type="domain" description="Spore protein YkvP/CgeB glycosyl transferase-like" evidence="3">
    <location>
        <begin position="532"/>
        <end position="660"/>
    </location>
</feature>
<feature type="domain" description="Methyltransferase type 11" evidence="2">
    <location>
        <begin position="44"/>
        <end position="137"/>
    </location>
</feature>
<dbReference type="GO" id="GO:0008168">
    <property type="term" value="F:methyltransferase activity"/>
    <property type="evidence" value="ECO:0007669"/>
    <property type="project" value="UniProtKB-KW"/>
</dbReference>
<accession>A0ABV2DCL7</accession>
<dbReference type="Proteomes" id="UP001548832">
    <property type="component" value="Unassembled WGS sequence"/>
</dbReference>
<dbReference type="Pfam" id="PF08241">
    <property type="entry name" value="Methyltransf_11"/>
    <property type="match status" value="1"/>
</dbReference>
<dbReference type="InterPro" id="IPR055259">
    <property type="entry name" value="YkvP/CgeB_Glyco_trans-like"/>
</dbReference>
<keyword evidence="4" id="KW-0808">Transferase</keyword>
<dbReference type="InterPro" id="IPR013216">
    <property type="entry name" value="Methyltransf_11"/>
</dbReference>
<evidence type="ECO:0000259" key="2">
    <source>
        <dbReference type="Pfam" id="PF08241"/>
    </source>
</evidence>
<dbReference type="InterPro" id="IPR029044">
    <property type="entry name" value="Nucleotide-diphossugar_trans"/>
</dbReference>
<proteinExistence type="predicted"/>
<dbReference type="SUPFAM" id="SSF53335">
    <property type="entry name" value="S-adenosyl-L-methionine-dependent methyltransferases"/>
    <property type="match status" value="1"/>
</dbReference>
<dbReference type="PANTHER" id="PTHR43861">
    <property type="entry name" value="TRANS-ACONITATE 2-METHYLTRANSFERASE-RELATED"/>
    <property type="match status" value="1"/>
</dbReference>
<protein>
    <submittedName>
        <fullName evidence="4">Class I SAM-dependent methyltransferase</fullName>
        <ecNumber evidence="4">2.1.1.-</ecNumber>
    </submittedName>
</protein>
<dbReference type="RefSeq" id="WP_354459801.1">
    <property type="nucleotide sequence ID" value="NZ_JBEWSZ010000001.1"/>
</dbReference>
<dbReference type="Gene3D" id="3.40.50.150">
    <property type="entry name" value="Vaccinia Virus protein VP39"/>
    <property type="match status" value="1"/>
</dbReference>
<evidence type="ECO:0000313" key="4">
    <source>
        <dbReference type="EMBL" id="MET2827795.1"/>
    </source>
</evidence>
<dbReference type="SUPFAM" id="SSF53448">
    <property type="entry name" value="Nucleotide-diphospho-sugar transferases"/>
    <property type="match status" value="1"/>
</dbReference>
<name>A0ABV2DCL7_9HYPH</name>
<keyword evidence="1" id="KW-0175">Coiled coil</keyword>
<keyword evidence="4" id="KW-0489">Methyltransferase</keyword>
<gene>
    <name evidence="4" type="ORF">ABVQ20_12500</name>
</gene>
<dbReference type="EMBL" id="JBEWSZ010000001">
    <property type="protein sequence ID" value="MET2827795.1"/>
    <property type="molecule type" value="Genomic_DNA"/>
</dbReference>
<dbReference type="Gene3D" id="3.40.50.2000">
    <property type="entry name" value="Glycogen Phosphorylase B"/>
    <property type="match status" value="1"/>
</dbReference>
<evidence type="ECO:0000259" key="3">
    <source>
        <dbReference type="Pfam" id="PF13524"/>
    </source>
</evidence>
<sequence>MSETTPPMAFTGERFVPEEQGNIELEHLHRYLMAANLVAGKVVLDIACGEGYGSDLMATKARRVIGVDLSAEAVEHAQLRYKRDNLQFKHGDCANIPLPDHSIDVIVSFETIEHHDQHEESFREFKRVLKPGGSLLISSPDKKYYSDRRNFVNKYHVKELYEHEFKRLVARHFRTVSFYSQRIVFGSLLLPLSSAAPARSYIYANKEIATAPGVYEPLYLLALASDEEISSLEASVLEQPINDTEIIRSWEQVMAERDAEVDHLRLQVKISKEALQNKQHENQDLLQRLSDSERQIEVERRNLTEEAGVLRRINSELTFQNQRMSDSKSWRITAPLREVNGNIHRLVPKMLGISGGHDLSLQMGMKNALRYLFRGDFRGLIGRVRSYRRQARAMEAHSKLGQTGTVWGILTTPHTVFIAHCISERLAAHGIASEVLTSPPAVFSHDFYVVLCAQMFDRLPPGEKRVLFQLEQSVSSRWFTNDYLAALEESVAVLDYSLVNIEFLVEKGIAYPHVFYLPIGTSLDRPNVIALAEKKYDFLFYGDYYSSPRREKMLEVLKQHFNVKLCNDVFGEDMHALIRKARAVVNIHYYENALLEMPRIQECLSQGVPVISEEAQDQDDYPELRGAVQFFKQNSTEDMLRACREFLKSSEGTTRRVAQSVEASGHRFTFMLDRFLVAIGVLPADSALKKAIYLPAEKRQIALSMPETIKRRRMFVSEKPDNCALFDGIRNVRGWIGCGSSYSALARHARAANARDLIVFEDDVLFREDHAARMETIEKYLEATDHWDIFSGMIASAHPNTRVFGVEERGGMTFVKLDRMTSMVFNIYNRRAIRLLSDWDPNNTDVDTNAIDRYLENQEDLRVVVTLPFLVGHREDVSSTLWGFQNDRYSNMIIEAEETIRALADRWLAEQGRESAISVDQEISAL</sequence>
<evidence type="ECO:0000313" key="5">
    <source>
        <dbReference type="Proteomes" id="UP001548832"/>
    </source>
</evidence>
<dbReference type="CDD" id="cd02440">
    <property type="entry name" value="AdoMet_MTases"/>
    <property type="match status" value="1"/>
</dbReference>
<dbReference type="EC" id="2.1.1.-" evidence="4"/>
<evidence type="ECO:0000256" key="1">
    <source>
        <dbReference type="SAM" id="Coils"/>
    </source>
</evidence>